<comment type="caution">
    <text evidence="16">The sequence shown here is derived from an EMBL/GenBank/DDBJ whole genome shotgun (WGS) entry which is preliminary data.</text>
</comment>
<evidence type="ECO:0000256" key="10">
    <source>
        <dbReference type="ARBA" id="ARBA00022967"/>
    </source>
</evidence>
<dbReference type="PANTHER" id="PTHR43079:SF1">
    <property type="entry name" value="CADMIUM_ZINC-TRANSPORTING ATPASE HMA1, CHLOROPLASTIC-RELATED"/>
    <property type="match status" value="1"/>
</dbReference>
<protein>
    <submittedName>
        <fullName evidence="16">Heavy metal translocating P-type ATPase</fullName>
    </submittedName>
</protein>
<keyword evidence="8 14" id="KW-0067">ATP-binding</keyword>
<dbReference type="Pfam" id="PF00122">
    <property type="entry name" value="E1-E2_ATPase"/>
    <property type="match status" value="1"/>
</dbReference>
<keyword evidence="6 14" id="KW-0479">Metal-binding</keyword>
<dbReference type="InterPro" id="IPR044492">
    <property type="entry name" value="P_typ_ATPase_HD_dom"/>
</dbReference>
<dbReference type="InterPro" id="IPR051949">
    <property type="entry name" value="Cation_Transport_ATPase"/>
</dbReference>
<organism evidence="16 17">
    <name type="scientific">Terrilactibacillus laevilacticus</name>
    <dbReference type="NCBI Taxonomy" id="1380157"/>
    <lineage>
        <taxon>Bacteria</taxon>
        <taxon>Bacillati</taxon>
        <taxon>Bacillota</taxon>
        <taxon>Bacilli</taxon>
        <taxon>Bacillales</taxon>
        <taxon>Bacillaceae</taxon>
        <taxon>Terrilactibacillus</taxon>
    </lineage>
</organism>
<dbReference type="NCBIfam" id="TIGR01525">
    <property type="entry name" value="ATPase-IB_hvy"/>
    <property type="match status" value="1"/>
</dbReference>
<evidence type="ECO:0000256" key="1">
    <source>
        <dbReference type="ARBA" id="ARBA00004141"/>
    </source>
</evidence>
<dbReference type="Gene3D" id="3.40.50.1000">
    <property type="entry name" value="HAD superfamily/HAD-like"/>
    <property type="match status" value="1"/>
</dbReference>
<evidence type="ECO:0000256" key="6">
    <source>
        <dbReference type="ARBA" id="ARBA00022723"/>
    </source>
</evidence>
<evidence type="ECO:0000256" key="4">
    <source>
        <dbReference type="ARBA" id="ARBA00022553"/>
    </source>
</evidence>
<evidence type="ECO:0000256" key="12">
    <source>
        <dbReference type="ARBA" id="ARBA00023065"/>
    </source>
</evidence>
<dbReference type="SFLD" id="SFLDF00027">
    <property type="entry name" value="p-type_atpase"/>
    <property type="match status" value="1"/>
</dbReference>
<evidence type="ECO:0000256" key="11">
    <source>
        <dbReference type="ARBA" id="ARBA00022989"/>
    </source>
</evidence>
<name>A0ABW5PU44_9BACI</name>
<evidence type="ECO:0000256" key="7">
    <source>
        <dbReference type="ARBA" id="ARBA00022741"/>
    </source>
</evidence>
<dbReference type="Proteomes" id="UP001597458">
    <property type="component" value="Unassembled WGS sequence"/>
</dbReference>
<keyword evidence="4" id="KW-0597">Phosphoprotein</keyword>
<keyword evidence="5 14" id="KW-0812">Transmembrane</keyword>
<dbReference type="InterPro" id="IPR023299">
    <property type="entry name" value="ATPase_P-typ_cyto_dom_N"/>
</dbReference>
<feature type="transmembrane region" description="Helical" evidence="14">
    <location>
        <begin position="28"/>
        <end position="45"/>
    </location>
</feature>
<dbReference type="SFLD" id="SFLDS00003">
    <property type="entry name" value="Haloacid_Dehalogenase"/>
    <property type="match status" value="1"/>
</dbReference>
<dbReference type="InterPro" id="IPR023298">
    <property type="entry name" value="ATPase_P-typ_TM_dom_sf"/>
</dbReference>
<dbReference type="SUPFAM" id="SSF81665">
    <property type="entry name" value="Calcium ATPase, transmembrane domain M"/>
    <property type="match status" value="1"/>
</dbReference>
<evidence type="ECO:0000313" key="16">
    <source>
        <dbReference type="EMBL" id="MFD2618475.1"/>
    </source>
</evidence>
<feature type="transmembrane region" description="Helical" evidence="14">
    <location>
        <begin position="591"/>
        <end position="610"/>
    </location>
</feature>
<dbReference type="InterPro" id="IPR001757">
    <property type="entry name" value="P_typ_ATPase"/>
</dbReference>
<feature type="transmembrane region" description="Helical" evidence="14">
    <location>
        <begin position="285"/>
        <end position="309"/>
    </location>
</feature>
<feature type="transmembrane region" description="Helical" evidence="14">
    <location>
        <begin position="103"/>
        <end position="120"/>
    </location>
</feature>
<dbReference type="InterPro" id="IPR008250">
    <property type="entry name" value="ATPase_P-typ_transduc_dom_A_sf"/>
</dbReference>
<evidence type="ECO:0000256" key="3">
    <source>
        <dbReference type="ARBA" id="ARBA00022448"/>
    </source>
</evidence>
<comment type="subcellular location">
    <subcellularLocation>
        <location evidence="14">Cell membrane</location>
    </subcellularLocation>
    <subcellularLocation>
        <location evidence="1">Membrane</location>
        <topology evidence="1">Multi-pass membrane protein</topology>
    </subcellularLocation>
</comment>
<dbReference type="SUPFAM" id="SSF81653">
    <property type="entry name" value="Calcium ATPase, transduction domain A"/>
    <property type="match status" value="1"/>
</dbReference>
<dbReference type="PANTHER" id="PTHR43079">
    <property type="entry name" value="PROBABLE CADMIUM/ZINC-TRANSPORTING ATPASE HMA1"/>
    <property type="match status" value="1"/>
</dbReference>
<evidence type="ECO:0000256" key="8">
    <source>
        <dbReference type="ARBA" id="ARBA00022840"/>
    </source>
</evidence>
<keyword evidence="11 14" id="KW-1133">Transmembrane helix</keyword>
<dbReference type="Gene3D" id="3.40.1110.10">
    <property type="entry name" value="Calcium-transporting ATPase, cytoplasmic domain N"/>
    <property type="match status" value="1"/>
</dbReference>
<gene>
    <name evidence="16" type="ORF">ACFSTF_14295</name>
</gene>
<dbReference type="CDD" id="cd07551">
    <property type="entry name" value="P-type_ATPase_HM_ZosA_PfeT-like"/>
    <property type="match status" value="1"/>
</dbReference>
<evidence type="ECO:0000256" key="13">
    <source>
        <dbReference type="ARBA" id="ARBA00023136"/>
    </source>
</evidence>
<comment type="similarity">
    <text evidence="2 14">Belongs to the cation transport ATPase (P-type) (TC 3.A.3) family. Type IB subfamily.</text>
</comment>
<dbReference type="PROSITE" id="PS00154">
    <property type="entry name" value="ATPASE_E1_E2"/>
    <property type="match status" value="1"/>
</dbReference>
<keyword evidence="13 14" id="KW-0472">Membrane</keyword>
<dbReference type="EMBL" id="JBHUMR010000015">
    <property type="protein sequence ID" value="MFD2618475.1"/>
    <property type="molecule type" value="Genomic_DNA"/>
</dbReference>
<dbReference type="InterPro" id="IPR018303">
    <property type="entry name" value="ATPase_P-typ_P_site"/>
</dbReference>
<dbReference type="InterPro" id="IPR023214">
    <property type="entry name" value="HAD_sf"/>
</dbReference>
<evidence type="ECO:0000256" key="14">
    <source>
        <dbReference type="RuleBase" id="RU362081"/>
    </source>
</evidence>
<dbReference type="InterPro" id="IPR027256">
    <property type="entry name" value="P-typ_ATPase_IB"/>
</dbReference>
<keyword evidence="12" id="KW-0406">Ion transport</keyword>
<dbReference type="PRINTS" id="PR00941">
    <property type="entry name" value="CDATPASE"/>
</dbReference>
<dbReference type="SUPFAM" id="SSF56784">
    <property type="entry name" value="HAD-like"/>
    <property type="match status" value="1"/>
</dbReference>
<dbReference type="InterPro" id="IPR036412">
    <property type="entry name" value="HAD-like_sf"/>
</dbReference>
<keyword evidence="9" id="KW-0460">Magnesium</keyword>
<evidence type="ECO:0000256" key="9">
    <source>
        <dbReference type="ARBA" id="ARBA00022842"/>
    </source>
</evidence>
<proteinExistence type="inferred from homology"/>
<dbReference type="Gene3D" id="2.70.150.10">
    <property type="entry name" value="Calcium-transporting ATPase, cytoplasmic transduction domain A"/>
    <property type="match status" value="1"/>
</dbReference>
<accession>A0ABW5PU44</accession>
<dbReference type="InterPro" id="IPR059000">
    <property type="entry name" value="ATPase_P-type_domA"/>
</dbReference>
<dbReference type="RefSeq" id="WP_141190937.1">
    <property type="nucleotide sequence ID" value="NZ_JBHUMR010000015.1"/>
</dbReference>
<keyword evidence="14" id="KW-1003">Cell membrane</keyword>
<dbReference type="PROSITE" id="PS01229">
    <property type="entry name" value="COF_2"/>
    <property type="match status" value="1"/>
</dbReference>
<evidence type="ECO:0000313" key="17">
    <source>
        <dbReference type="Proteomes" id="UP001597458"/>
    </source>
</evidence>
<dbReference type="NCBIfam" id="TIGR01494">
    <property type="entry name" value="ATPase_P-type"/>
    <property type="match status" value="1"/>
</dbReference>
<keyword evidence="7 14" id="KW-0547">Nucleotide-binding</keyword>
<dbReference type="SFLD" id="SFLDG00002">
    <property type="entry name" value="C1.7:_P-type_atpase_like"/>
    <property type="match status" value="1"/>
</dbReference>
<evidence type="ECO:0000259" key="15">
    <source>
        <dbReference type="Pfam" id="PF00122"/>
    </source>
</evidence>
<dbReference type="Pfam" id="PF00702">
    <property type="entry name" value="Hydrolase"/>
    <property type="match status" value="1"/>
</dbReference>
<sequence length="637" mass="69520">MEQKNELIKKPTTFYGINLSFLKRHGELIAALISGILILIGYVINHMSTQTPWYIFLFAYLIGGFAKAKEGIEETLKEKTLNVELLMIFAALGAAFIHHWFEGAMLIFIFALSGALETYSTEKSSKALSSLMKLQPETATRLDHGLVSTVPVNELNLGDLIQIKPSERVPADGVIVKGETTIDASSMTGESIPIFKKVNDEVMAGTVNLEGHLIVKVTKRSQDSMFSRILHLVQSAQNEKVPAQAFIEKFENLYVSFVLLFVALMLILPPFLFGWTWSHTIYRSMVLLVVASPCALVASTTPAILSAIANGARNGILIKGGIHLQQLASIQAIAFDKTGTLTTGLPKVTQFVNVSPITNDDLLGHVAAIESHTTHPLGLAIVDYAKEHIKTIPNPDQVKIVPGYGVYGQIDQCDYKIGKANPEFIDEVSLHLFLKEVHIKENQSLVFIERNGEVIGYIGLNDEVRETSKEAITSLRQYGIKSVMLTGDNEKVAKTIMEETGVDSMIADCLPDQKATAIKQIKKEYGSVAMIGDGINDTPALATADLGIGMGAGTDAALETADIILMKNDLMKIIDTVKLSKKMNRIIKQNIAFALMVILVLVVSNFIEVLNLPLGVVGHEGSTILVILNGLRLLKNS</sequence>
<keyword evidence="10" id="KW-1278">Translocase</keyword>
<reference evidence="17" key="1">
    <citation type="journal article" date="2019" name="Int. J. Syst. Evol. Microbiol.">
        <title>The Global Catalogue of Microorganisms (GCM) 10K type strain sequencing project: providing services to taxonomists for standard genome sequencing and annotation.</title>
        <authorList>
            <consortium name="The Broad Institute Genomics Platform"/>
            <consortium name="The Broad Institute Genome Sequencing Center for Infectious Disease"/>
            <person name="Wu L."/>
            <person name="Ma J."/>
        </authorList>
    </citation>
    <scope>NUCLEOTIDE SEQUENCE [LARGE SCALE GENOMIC DNA]</scope>
    <source>
        <strain evidence="17">TISTR 2241</strain>
    </source>
</reference>
<feature type="transmembrane region" description="Helical" evidence="14">
    <location>
        <begin position="253"/>
        <end position="273"/>
    </location>
</feature>
<evidence type="ECO:0000256" key="2">
    <source>
        <dbReference type="ARBA" id="ARBA00006024"/>
    </source>
</evidence>
<dbReference type="PRINTS" id="PR00119">
    <property type="entry name" value="CATATPASE"/>
</dbReference>
<keyword evidence="17" id="KW-1185">Reference proteome</keyword>
<feature type="domain" description="P-type ATPase A" evidence="15">
    <location>
        <begin position="133"/>
        <end position="234"/>
    </location>
</feature>
<keyword evidence="3" id="KW-0813">Transport</keyword>
<evidence type="ECO:0000256" key="5">
    <source>
        <dbReference type="ARBA" id="ARBA00022692"/>
    </source>
</evidence>